<dbReference type="Proteomes" id="UP000766904">
    <property type="component" value="Unassembled WGS sequence"/>
</dbReference>
<evidence type="ECO:0000313" key="5">
    <source>
        <dbReference type="Proteomes" id="UP000766904"/>
    </source>
</evidence>
<dbReference type="PANTHER" id="PTHR43584:SF8">
    <property type="entry name" value="N-ACETYLMURAMATE ALPHA-1-PHOSPHATE URIDYLYLTRANSFERASE"/>
    <property type="match status" value="1"/>
</dbReference>
<protein>
    <submittedName>
        <fullName evidence="4">UTP--glucose-1-phosphate uridylyltransferase</fullName>
    </submittedName>
</protein>
<keyword evidence="2 4" id="KW-0548">Nucleotidyltransferase</keyword>
<evidence type="ECO:0000256" key="1">
    <source>
        <dbReference type="ARBA" id="ARBA00022679"/>
    </source>
</evidence>
<dbReference type="SUPFAM" id="SSF53448">
    <property type="entry name" value="Nucleotide-diphospho-sugar transferases"/>
    <property type="match status" value="1"/>
</dbReference>
<comment type="caution">
    <text evidence="4">The sequence shown here is derived from an EMBL/GenBank/DDBJ whole genome shotgun (WGS) entry which is preliminary data.</text>
</comment>
<dbReference type="OrthoDB" id="15372at2157"/>
<name>A0A8J8TSQ1_9EURY</name>
<dbReference type="Gene3D" id="3.90.550.10">
    <property type="entry name" value="Spore Coat Polysaccharide Biosynthesis Protein SpsA, Chain A"/>
    <property type="match status" value="1"/>
</dbReference>
<dbReference type="PANTHER" id="PTHR43584">
    <property type="entry name" value="NUCLEOTIDYL TRANSFERASE"/>
    <property type="match status" value="1"/>
</dbReference>
<organism evidence="4 5">
    <name type="scientific">Natronococcus pandeyae</name>
    <dbReference type="NCBI Taxonomy" id="2055836"/>
    <lineage>
        <taxon>Archaea</taxon>
        <taxon>Methanobacteriati</taxon>
        <taxon>Methanobacteriota</taxon>
        <taxon>Stenosarchaea group</taxon>
        <taxon>Halobacteria</taxon>
        <taxon>Halobacteriales</taxon>
        <taxon>Natrialbaceae</taxon>
        <taxon>Natronococcus</taxon>
    </lineage>
</organism>
<dbReference type="EMBL" id="PHNJ01000003">
    <property type="protein sequence ID" value="TYL39310.1"/>
    <property type="molecule type" value="Genomic_DNA"/>
</dbReference>
<dbReference type="InterPro" id="IPR005835">
    <property type="entry name" value="NTP_transferase_dom"/>
</dbReference>
<proteinExistence type="predicted"/>
<dbReference type="InterPro" id="IPR050065">
    <property type="entry name" value="GlmU-like"/>
</dbReference>
<gene>
    <name evidence="4" type="ORF">CV102_08515</name>
</gene>
<evidence type="ECO:0000256" key="2">
    <source>
        <dbReference type="ARBA" id="ARBA00022695"/>
    </source>
</evidence>
<reference evidence="4" key="1">
    <citation type="submission" date="2017-11" db="EMBL/GenBank/DDBJ databases">
        <authorList>
            <person name="Kajale S.C."/>
            <person name="Sharma A."/>
        </authorList>
    </citation>
    <scope>NUCLEOTIDE SEQUENCE</scope>
    <source>
        <strain evidence="4">LS1_42</strain>
    </source>
</reference>
<dbReference type="AlphaFoldDB" id="A0A8J8TSQ1"/>
<dbReference type="RefSeq" id="WP_148857455.1">
    <property type="nucleotide sequence ID" value="NZ_PHNJ01000003.1"/>
</dbReference>
<sequence length="235" mass="25310">MQGVVPAAGEGTRLRPLTDEQPKGLVTVDEQPLLTHVFETLLEAGVDELVVVVGYRKAQIVDHYGDAYRGVPITYVHQREQLGLGHAISLVEPHVDGPFVVLNGDNVFGGSIAPAVERFETTEADLVLLCEEVDRETARATGVVDVDDGAVTEIVEKPAEPPSRLVTTGCYVLPTEIFHALELAAPSERGEYELSEAVGLLAAAGMDVQPVRIPGPRVNVNTTDDIERASRLLEE</sequence>
<keyword evidence="1" id="KW-0808">Transferase</keyword>
<accession>A0A8J8TSQ1</accession>
<feature type="domain" description="Nucleotidyl transferase" evidence="3">
    <location>
        <begin position="3"/>
        <end position="205"/>
    </location>
</feature>
<evidence type="ECO:0000313" key="4">
    <source>
        <dbReference type="EMBL" id="TYL39310.1"/>
    </source>
</evidence>
<dbReference type="Pfam" id="PF00483">
    <property type="entry name" value="NTP_transferase"/>
    <property type="match status" value="1"/>
</dbReference>
<dbReference type="InterPro" id="IPR029044">
    <property type="entry name" value="Nucleotide-diphossugar_trans"/>
</dbReference>
<dbReference type="GO" id="GO:0016779">
    <property type="term" value="F:nucleotidyltransferase activity"/>
    <property type="evidence" value="ECO:0007669"/>
    <property type="project" value="UniProtKB-KW"/>
</dbReference>
<evidence type="ECO:0000259" key="3">
    <source>
        <dbReference type="Pfam" id="PF00483"/>
    </source>
</evidence>
<keyword evidence="5" id="KW-1185">Reference proteome</keyword>